<comment type="similarity">
    <text evidence="5">Belongs to the complex I subunit 2 family.</text>
</comment>
<dbReference type="GO" id="GO:0005886">
    <property type="term" value="C:plasma membrane"/>
    <property type="evidence" value="ECO:0007669"/>
    <property type="project" value="UniProtKB-SubCell"/>
</dbReference>
<feature type="transmembrane region" description="Helical" evidence="5">
    <location>
        <begin position="23"/>
        <end position="45"/>
    </location>
</feature>
<dbReference type="NCBIfam" id="TIGR01770">
    <property type="entry name" value="NDH_I_N"/>
    <property type="match status" value="1"/>
</dbReference>
<dbReference type="HAMAP" id="MF_00445">
    <property type="entry name" value="NDH1_NuoN_1"/>
    <property type="match status" value="1"/>
</dbReference>
<feature type="transmembrane region" description="Helical" evidence="5">
    <location>
        <begin position="478"/>
        <end position="496"/>
    </location>
</feature>
<comment type="catalytic activity">
    <reaction evidence="5">
        <text>a quinone + NADH + 5 H(+)(in) = a quinol + NAD(+) + 4 H(+)(out)</text>
        <dbReference type="Rhea" id="RHEA:57888"/>
        <dbReference type="ChEBI" id="CHEBI:15378"/>
        <dbReference type="ChEBI" id="CHEBI:24646"/>
        <dbReference type="ChEBI" id="CHEBI:57540"/>
        <dbReference type="ChEBI" id="CHEBI:57945"/>
        <dbReference type="ChEBI" id="CHEBI:132124"/>
    </reaction>
</comment>
<name>A0A1N6YHS7_9BACT</name>
<sequence>MTYTLYRHVEEQAAYLTQAIDSILAGAGSLLPELLLAIFFLLLVTLDLFKSKTVKRLLPWVALTGLFSVLVLLVLDRHVAEVQFLNLLRSDGIARYAGILFSLTGIFTILLSLQNPKIEKRKQGEGRGEYYALILMLVLGLNLMAKSVNLLMVFLAIEVVSIASYILTLTLKEEKRAVEAGLKYVLYGTLSAGVMLYGMSFFYGLTGSLDYTLVSFWRSLLEASPLMVTVAAILVFAGFLFKISAAPFHFWTPDVYQGAPMPIVALFSTGPKMAGIIVILRFVAAFADPTIANAFSDVQLFLGIAALATLAVGNFTALWQRTPRRLMAFSSVSHAGFLLMALLAFGSDYTVSVLFYMTVLLFMNFGMFLFLQMAEDNWQVRTLEDFQGMGPRMPFAGIMALLYLLSLTGLPPLAGFMGKLLVFSNVWEAYTSTSQPMLLVLLVAGILLTGAALFYYIKIPYYLFLKRNQTNENLVISLSNKLLLVLFALPLLVFFFKPDLLLHWIEKLLA</sequence>
<keyword evidence="5" id="KW-1278">Translocase</keyword>
<dbReference type="Pfam" id="PF00361">
    <property type="entry name" value="Proton_antipo_M"/>
    <property type="match status" value="1"/>
</dbReference>
<dbReference type="STRING" id="1077936.SAMN05421545_2490"/>
<dbReference type="PANTHER" id="PTHR22773">
    <property type="entry name" value="NADH DEHYDROGENASE"/>
    <property type="match status" value="1"/>
</dbReference>
<keyword evidence="3 5" id="KW-1133">Transmembrane helix</keyword>
<evidence type="ECO:0000256" key="1">
    <source>
        <dbReference type="ARBA" id="ARBA00004127"/>
    </source>
</evidence>
<dbReference type="InterPro" id="IPR010096">
    <property type="entry name" value="NADH-Q_OxRdtase_suN/2"/>
</dbReference>
<evidence type="ECO:0000313" key="8">
    <source>
        <dbReference type="EMBL" id="SIR14051.1"/>
    </source>
</evidence>
<protein>
    <recommendedName>
        <fullName evidence="5">NADH-quinone oxidoreductase subunit N</fullName>
        <ecNumber evidence="5">7.1.1.-</ecNumber>
    </recommendedName>
    <alternativeName>
        <fullName evidence="5">NADH dehydrogenase I subunit N</fullName>
    </alternativeName>
    <alternativeName>
        <fullName evidence="5">NDH-1 subunit N</fullName>
    </alternativeName>
</protein>
<comment type="subunit">
    <text evidence="5">NDH-1 is composed of 14 different subunits. Subunits NuoA, H, J, K, L, M, N constitute the membrane sector of the complex.</text>
</comment>
<organism evidence="8 9">
    <name type="scientific">Pontibacter lucknowensis</name>
    <dbReference type="NCBI Taxonomy" id="1077936"/>
    <lineage>
        <taxon>Bacteria</taxon>
        <taxon>Pseudomonadati</taxon>
        <taxon>Bacteroidota</taxon>
        <taxon>Cytophagia</taxon>
        <taxon>Cytophagales</taxon>
        <taxon>Hymenobacteraceae</taxon>
        <taxon>Pontibacter</taxon>
    </lineage>
</organism>
<feature type="transmembrane region" description="Helical" evidence="5">
    <location>
        <begin position="57"/>
        <end position="75"/>
    </location>
</feature>
<reference evidence="9" key="1">
    <citation type="submission" date="2017-01" db="EMBL/GenBank/DDBJ databases">
        <authorList>
            <person name="Varghese N."/>
            <person name="Submissions S."/>
        </authorList>
    </citation>
    <scope>NUCLEOTIDE SEQUENCE [LARGE SCALE GENOMIC DNA]</scope>
    <source>
        <strain evidence="9">DM9</strain>
    </source>
</reference>
<keyword evidence="2 5" id="KW-0812">Transmembrane</keyword>
<feature type="transmembrane region" description="Helical" evidence="5">
    <location>
        <begin position="395"/>
        <end position="417"/>
    </location>
</feature>
<feature type="transmembrane region" description="Helical" evidence="5">
    <location>
        <begin position="226"/>
        <end position="251"/>
    </location>
</feature>
<accession>A0A1N6YHS7</accession>
<feature type="transmembrane region" description="Helical" evidence="5">
    <location>
        <begin position="437"/>
        <end position="457"/>
    </location>
</feature>
<evidence type="ECO:0000256" key="6">
    <source>
        <dbReference type="RuleBase" id="RU000320"/>
    </source>
</evidence>
<feature type="transmembrane region" description="Helical" evidence="5">
    <location>
        <begin position="263"/>
        <end position="286"/>
    </location>
</feature>
<evidence type="ECO:0000256" key="2">
    <source>
        <dbReference type="ARBA" id="ARBA00022692"/>
    </source>
</evidence>
<dbReference type="AlphaFoldDB" id="A0A1N6YHS7"/>
<feature type="transmembrane region" description="Helical" evidence="5">
    <location>
        <begin position="151"/>
        <end position="172"/>
    </location>
</feature>
<evidence type="ECO:0000313" key="9">
    <source>
        <dbReference type="Proteomes" id="UP000185924"/>
    </source>
</evidence>
<evidence type="ECO:0000256" key="3">
    <source>
        <dbReference type="ARBA" id="ARBA00022989"/>
    </source>
</evidence>
<feature type="transmembrane region" description="Helical" evidence="5">
    <location>
        <begin position="326"/>
        <end position="347"/>
    </location>
</feature>
<keyword evidence="5" id="KW-0813">Transport</keyword>
<evidence type="ECO:0000256" key="4">
    <source>
        <dbReference type="ARBA" id="ARBA00023136"/>
    </source>
</evidence>
<dbReference type="EC" id="7.1.1.-" evidence="5"/>
<gene>
    <name evidence="5" type="primary">nuoN</name>
    <name evidence="8" type="ORF">SAMN05421545_2490</name>
</gene>
<feature type="domain" description="NADH:quinone oxidoreductase/Mrp antiporter transmembrane" evidence="7">
    <location>
        <begin position="147"/>
        <end position="433"/>
    </location>
</feature>
<dbReference type="Proteomes" id="UP000185924">
    <property type="component" value="Unassembled WGS sequence"/>
</dbReference>
<feature type="transmembrane region" description="Helical" evidence="5">
    <location>
        <begin position="95"/>
        <end position="116"/>
    </location>
</feature>
<dbReference type="GO" id="GO:0048038">
    <property type="term" value="F:quinone binding"/>
    <property type="evidence" value="ECO:0007669"/>
    <property type="project" value="UniProtKB-KW"/>
</dbReference>
<dbReference type="GO" id="GO:0042773">
    <property type="term" value="P:ATP synthesis coupled electron transport"/>
    <property type="evidence" value="ECO:0007669"/>
    <property type="project" value="InterPro"/>
</dbReference>
<feature type="transmembrane region" description="Helical" evidence="5">
    <location>
        <begin position="298"/>
        <end position="319"/>
    </location>
</feature>
<keyword evidence="4 5" id="KW-0472">Membrane</keyword>
<evidence type="ECO:0000256" key="5">
    <source>
        <dbReference type="HAMAP-Rule" id="MF_00445"/>
    </source>
</evidence>
<dbReference type="EMBL" id="FTNM01000003">
    <property type="protein sequence ID" value="SIR14051.1"/>
    <property type="molecule type" value="Genomic_DNA"/>
</dbReference>
<keyword evidence="9" id="KW-1185">Reference proteome</keyword>
<comment type="subcellular location">
    <subcellularLocation>
        <location evidence="5">Cell membrane</location>
        <topology evidence="5">Multi-pass membrane protein</topology>
    </subcellularLocation>
    <subcellularLocation>
        <location evidence="1">Endomembrane system</location>
        <topology evidence="1">Multi-pass membrane protein</topology>
    </subcellularLocation>
    <subcellularLocation>
        <location evidence="6">Membrane</location>
        <topology evidence="6">Multi-pass membrane protein</topology>
    </subcellularLocation>
</comment>
<dbReference type="GO" id="GO:0012505">
    <property type="term" value="C:endomembrane system"/>
    <property type="evidence" value="ECO:0007669"/>
    <property type="project" value="UniProtKB-SubCell"/>
</dbReference>
<feature type="transmembrane region" description="Helical" evidence="5">
    <location>
        <begin position="184"/>
        <end position="206"/>
    </location>
</feature>
<dbReference type="GO" id="GO:0050136">
    <property type="term" value="F:NADH dehydrogenase (quinone) (non-electrogenic) activity"/>
    <property type="evidence" value="ECO:0007669"/>
    <property type="project" value="UniProtKB-UniRule"/>
</dbReference>
<proteinExistence type="inferred from homology"/>
<dbReference type="InterPro" id="IPR001750">
    <property type="entry name" value="ND/Mrp_TM"/>
</dbReference>
<comment type="function">
    <text evidence="5">NDH-1 shuttles electrons from NADH, via FMN and iron-sulfur (Fe-S) centers, to quinones in the respiratory chain. The immediate electron acceptor for the enzyme in this species is believed to be a menaquinone. Couples the redox reaction to proton translocation (for every two electrons transferred, four hydrogen ions are translocated across the cytoplasmic membrane), and thus conserves the redox energy in a proton gradient.</text>
</comment>
<keyword evidence="5" id="KW-0874">Quinone</keyword>
<feature type="transmembrane region" description="Helical" evidence="5">
    <location>
        <begin position="128"/>
        <end position="145"/>
    </location>
</feature>
<dbReference type="GO" id="GO:0008137">
    <property type="term" value="F:NADH dehydrogenase (ubiquinone) activity"/>
    <property type="evidence" value="ECO:0007669"/>
    <property type="project" value="InterPro"/>
</dbReference>
<keyword evidence="5" id="KW-0520">NAD</keyword>
<keyword evidence="5" id="KW-1003">Cell membrane</keyword>
<evidence type="ECO:0000259" key="7">
    <source>
        <dbReference type="Pfam" id="PF00361"/>
    </source>
</evidence>
<feature type="transmembrane region" description="Helical" evidence="5">
    <location>
        <begin position="353"/>
        <end position="374"/>
    </location>
</feature>